<dbReference type="AlphaFoldDB" id="A0A103Y353"/>
<feature type="compositionally biased region" description="Polar residues" evidence="1">
    <location>
        <begin position="21"/>
        <end position="36"/>
    </location>
</feature>
<accession>A0A103Y353</accession>
<protein>
    <submittedName>
        <fullName evidence="2">Uncharacterized protein</fullName>
    </submittedName>
</protein>
<keyword evidence="3" id="KW-1185">Reference proteome</keyword>
<dbReference type="Gramene" id="KVI01647">
    <property type="protein sequence ID" value="KVI01647"/>
    <property type="gene ID" value="Ccrd_020076"/>
</dbReference>
<sequence>MSFLRTPGAQEIDRGNDHSTKSNAQGTKGIQSPSYLSTTRQCQSQACFRALQWHRSFLKNKGVANEPSREVQIEAIKRRLGERVHEDPMADLE</sequence>
<comment type="caution">
    <text evidence="2">The sequence shown here is derived from an EMBL/GenBank/DDBJ whole genome shotgun (WGS) entry which is preliminary data.</text>
</comment>
<feature type="region of interest" description="Disordered" evidence="1">
    <location>
        <begin position="1"/>
        <end position="36"/>
    </location>
</feature>
<evidence type="ECO:0000256" key="1">
    <source>
        <dbReference type="SAM" id="MobiDB-lite"/>
    </source>
</evidence>
<name>A0A103Y353_CYNCS</name>
<evidence type="ECO:0000313" key="2">
    <source>
        <dbReference type="EMBL" id="KVI01647.1"/>
    </source>
</evidence>
<feature type="compositionally biased region" description="Basic and acidic residues" evidence="1">
    <location>
        <begin position="11"/>
        <end position="20"/>
    </location>
</feature>
<organism evidence="2 3">
    <name type="scientific">Cynara cardunculus var. scolymus</name>
    <name type="common">Globe artichoke</name>
    <name type="synonym">Cynara scolymus</name>
    <dbReference type="NCBI Taxonomy" id="59895"/>
    <lineage>
        <taxon>Eukaryota</taxon>
        <taxon>Viridiplantae</taxon>
        <taxon>Streptophyta</taxon>
        <taxon>Embryophyta</taxon>
        <taxon>Tracheophyta</taxon>
        <taxon>Spermatophyta</taxon>
        <taxon>Magnoliopsida</taxon>
        <taxon>eudicotyledons</taxon>
        <taxon>Gunneridae</taxon>
        <taxon>Pentapetalae</taxon>
        <taxon>asterids</taxon>
        <taxon>campanulids</taxon>
        <taxon>Asterales</taxon>
        <taxon>Asteraceae</taxon>
        <taxon>Carduoideae</taxon>
        <taxon>Cardueae</taxon>
        <taxon>Carduinae</taxon>
        <taxon>Cynara</taxon>
    </lineage>
</organism>
<gene>
    <name evidence="2" type="ORF">Ccrd_020076</name>
</gene>
<dbReference type="Proteomes" id="UP000243975">
    <property type="component" value="Unassembled WGS sequence"/>
</dbReference>
<proteinExistence type="predicted"/>
<dbReference type="EMBL" id="LEKV01002895">
    <property type="protein sequence ID" value="KVI01647.1"/>
    <property type="molecule type" value="Genomic_DNA"/>
</dbReference>
<reference evidence="2 3" key="1">
    <citation type="journal article" date="2016" name="Sci. Rep.">
        <title>The genome sequence of the outbreeding globe artichoke constructed de novo incorporating a phase-aware low-pass sequencing strategy of F1 progeny.</title>
        <authorList>
            <person name="Scaglione D."/>
            <person name="Reyes-Chin-Wo S."/>
            <person name="Acquadro A."/>
            <person name="Froenicke L."/>
            <person name="Portis E."/>
            <person name="Beitel C."/>
            <person name="Tirone M."/>
            <person name="Mauro R."/>
            <person name="Lo Monaco A."/>
            <person name="Mauromicale G."/>
            <person name="Faccioli P."/>
            <person name="Cattivelli L."/>
            <person name="Rieseberg L."/>
            <person name="Michelmore R."/>
            <person name="Lanteri S."/>
        </authorList>
    </citation>
    <scope>NUCLEOTIDE SEQUENCE [LARGE SCALE GENOMIC DNA]</scope>
    <source>
        <strain evidence="2">2C</strain>
    </source>
</reference>
<evidence type="ECO:0000313" key="3">
    <source>
        <dbReference type="Proteomes" id="UP000243975"/>
    </source>
</evidence>